<feature type="region of interest" description="Disordered" evidence="2">
    <location>
        <begin position="118"/>
        <end position="142"/>
    </location>
</feature>
<comment type="caution">
    <text evidence="3">The sequence shown here is derived from an EMBL/GenBank/DDBJ whole genome shotgun (WGS) entry which is preliminary data.</text>
</comment>
<evidence type="ECO:0000313" key="3">
    <source>
        <dbReference type="EMBL" id="KAK1352394.1"/>
    </source>
</evidence>
<evidence type="ECO:0000256" key="2">
    <source>
        <dbReference type="SAM" id="MobiDB-lite"/>
    </source>
</evidence>
<name>A0AAD8GQJ1_9APIA</name>
<sequence>MDANQEVTEYILWWEESRSTKVDKDFNLVSTSTSGRISTLDKRRIDFFYLEKMVELLESYENVPESVMEHILKYQADRDAEFYQKFGYNFADFDDADISTDLPASPIPYHWYYEFDDSPTEERKTQPTEEGQPKPSKRLDSSQYAQYQSELDKKEAELLERCKTTNKAESEAPNYQTCMLENPLRIKHLKEEIYICSDKIEELLERRKGEDSKLDKQRRMSLNAYRGSRFKLIHEELHFRSYPFDQEQWLNLRDASSLISPTIKKIIEEIEDAAVTPAEISLVEGLRGCLVEAFRREEVTRQKRKSQANKITRRQNVASQDSIFTLTATLAEDYATATLALDSKFGNLDSTLCGELLLSPKAHSCDSKLCGKSNCLEKDPCSRYLSQSNPVTVSMFKKQACCSIPKLHQVCKTTTEASSTANKSESIQEQEALNQKRSIDSNASLFASDAQVISHSHSSLNKNVEQKANKKAPLNNFPSNVRSLLSTGIFVGALVKYVSWSRGN</sequence>
<accession>A0AAD8GQJ1</accession>
<dbReference type="AlphaFoldDB" id="A0AAD8GQJ1"/>
<reference evidence="3" key="1">
    <citation type="submission" date="2023-02" db="EMBL/GenBank/DDBJ databases">
        <title>Genome of toxic invasive species Heracleum sosnowskyi carries increased number of genes despite the absence of recent whole-genome duplications.</title>
        <authorList>
            <person name="Schelkunov M."/>
            <person name="Shtratnikova V."/>
            <person name="Makarenko M."/>
            <person name="Klepikova A."/>
            <person name="Omelchenko D."/>
            <person name="Novikova G."/>
            <person name="Obukhova E."/>
            <person name="Bogdanov V."/>
            <person name="Penin A."/>
            <person name="Logacheva M."/>
        </authorList>
    </citation>
    <scope>NUCLEOTIDE SEQUENCE</scope>
    <source>
        <strain evidence="3">Hsosn_3</strain>
        <tissue evidence="3">Leaf</tissue>
    </source>
</reference>
<dbReference type="Proteomes" id="UP001237642">
    <property type="component" value="Unassembled WGS sequence"/>
</dbReference>
<keyword evidence="4" id="KW-1185">Reference proteome</keyword>
<dbReference type="EMBL" id="JAUIZM010000017">
    <property type="protein sequence ID" value="KAK1352394.1"/>
    <property type="molecule type" value="Genomic_DNA"/>
</dbReference>
<feature type="coiled-coil region" evidence="1">
    <location>
        <begin position="186"/>
        <end position="220"/>
    </location>
</feature>
<reference evidence="3" key="2">
    <citation type="submission" date="2023-05" db="EMBL/GenBank/DDBJ databases">
        <authorList>
            <person name="Schelkunov M.I."/>
        </authorList>
    </citation>
    <scope>NUCLEOTIDE SEQUENCE</scope>
    <source>
        <strain evidence="3">Hsosn_3</strain>
        <tissue evidence="3">Leaf</tissue>
    </source>
</reference>
<evidence type="ECO:0000313" key="4">
    <source>
        <dbReference type="Proteomes" id="UP001237642"/>
    </source>
</evidence>
<gene>
    <name evidence="3" type="ORF">POM88_053333</name>
</gene>
<protein>
    <submittedName>
        <fullName evidence="3">Uncharacterized protein</fullName>
    </submittedName>
</protein>
<evidence type="ECO:0000256" key="1">
    <source>
        <dbReference type="SAM" id="Coils"/>
    </source>
</evidence>
<organism evidence="3 4">
    <name type="scientific">Heracleum sosnowskyi</name>
    <dbReference type="NCBI Taxonomy" id="360622"/>
    <lineage>
        <taxon>Eukaryota</taxon>
        <taxon>Viridiplantae</taxon>
        <taxon>Streptophyta</taxon>
        <taxon>Embryophyta</taxon>
        <taxon>Tracheophyta</taxon>
        <taxon>Spermatophyta</taxon>
        <taxon>Magnoliopsida</taxon>
        <taxon>eudicotyledons</taxon>
        <taxon>Gunneridae</taxon>
        <taxon>Pentapetalae</taxon>
        <taxon>asterids</taxon>
        <taxon>campanulids</taxon>
        <taxon>Apiales</taxon>
        <taxon>Apiaceae</taxon>
        <taxon>Apioideae</taxon>
        <taxon>apioid superclade</taxon>
        <taxon>Tordylieae</taxon>
        <taxon>Tordyliinae</taxon>
        <taxon>Heracleum</taxon>
    </lineage>
</organism>
<proteinExistence type="predicted"/>
<keyword evidence="1" id="KW-0175">Coiled coil</keyword>